<dbReference type="Gene3D" id="1.20.1070.10">
    <property type="entry name" value="Rhodopsin 7-helix transmembrane proteins"/>
    <property type="match status" value="1"/>
</dbReference>
<dbReference type="Proteomes" id="UP000276133">
    <property type="component" value="Unassembled WGS sequence"/>
</dbReference>
<evidence type="ECO:0000313" key="7">
    <source>
        <dbReference type="EMBL" id="RMZ93995.1"/>
    </source>
</evidence>
<dbReference type="AlphaFoldDB" id="A0A3M7P4I8"/>
<reference evidence="7 8" key="1">
    <citation type="journal article" date="2018" name="Sci. Rep.">
        <title>Genomic signatures of local adaptation to the degree of environmental predictability in rotifers.</title>
        <authorList>
            <person name="Franch-Gras L."/>
            <person name="Hahn C."/>
            <person name="Garcia-Roger E.M."/>
            <person name="Carmona M.J."/>
            <person name="Serra M."/>
            <person name="Gomez A."/>
        </authorList>
    </citation>
    <scope>NUCLEOTIDE SEQUENCE [LARGE SCALE GENOMIC DNA]</scope>
    <source>
        <strain evidence="7">HYR1</strain>
    </source>
</reference>
<dbReference type="InterPro" id="IPR017452">
    <property type="entry name" value="GPCR_Rhodpsn_7TM"/>
</dbReference>
<keyword evidence="2 5" id="KW-0812">Transmembrane</keyword>
<evidence type="ECO:0000259" key="6">
    <source>
        <dbReference type="PROSITE" id="PS50262"/>
    </source>
</evidence>
<feature type="transmembrane region" description="Helical" evidence="5">
    <location>
        <begin position="98"/>
        <end position="116"/>
    </location>
</feature>
<feature type="transmembrane region" description="Helical" evidence="5">
    <location>
        <begin position="21"/>
        <end position="44"/>
    </location>
</feature>
<dbReference type="GO" id="GO:0016020">
    <property type="term" value="C:membrane"/>
    <property type="evidence" value="ECO:0007669"/>
    <property type="project" value="UniProtKB-SubCell"/>
</dbReference>
<feature type="domain" description="G-protein coupled receptors family 1 profile" evidence="6">
    <location>
        <begin position="36"/>
        <end position="119"/>
    </location>
</feature>
<keyword evidence="3 5" id="KW-1133">Transmembrane helix</keyword>
<evidence type="ECO:0000313" key="8">
    <source>
        <dbReference type="Proteomes" id="UP000276133"/>
    </source>
</evidence>
<evidence type="ECO:0000256" key="3">
    <source>
        <dbReference type="ARBA" id="ARBA00022989"/>
    </source>
</evidence>
<sequence>MKSNITNLPSFEWRYEINQTLLIKAFYTLIPTGVAFNMIQIFVYLRQKFSKNSMCIYLVAISLNNIFVLVSTALRFANSIEKFDYEENTDIGCRMAQFFIRLFYHGCSWLNFLFTLDRL</sequence>
<evidence type="ECO:0000256" key="2">
    <source>
        <dbReference type="ARBA" id="ARBA00022692"/>
    </source>
</evidence>
<dbReference type="EMBL" id="REGN01013381">
    <property type="protein sequence ID" value="RMZ93995.1"/>
    <property type="molecule type" value="Genomic_DNA"/>
</dbReference>
<evidence type="ECO:0000256" key="4">
    <source>
        <dbReference type="ARBA" id="ARBA00023136"/>
    </source>
</evidence>
<accession>A0A3M7P4I8</accession>
<feature type="transmembrane region" description="Helical" evidence="5">
    <location>
        <begin position="56"/>
        <end position="77"/>
    </location>
</feature>
<evidence type="ECO:0000256" key="1">
    <source>
        <dbReference type="ARBA" id="ARBA00004370"/>
    </source>
</evidence>
<proteinExistence type="predicted"/>
<keyword evidence="4 5" id="KW-0472">Membrane</keyword>
<dbReference type="PROSITE" id="PS50262">
    <property type="entry name" value="G_PROTEIN_RECEP_F1_2"/>
    <property type="match status" value="1"/>
</dbReference>
<name>A0A3M7P4I8_BRAPC</name>
<keyword evidence="8" id="KW-1185">Reference proteome</keyword>
<dbReference type="SUPFAM" id="SSF81321">
    <property type="entry name" value="Family A G protein-coupled receptor-like"/>
    <property type="match status" value="1"/>
</dbReference>
<gene>
    <name evidence="7" type="ORF">BpHYR1_045611</name>
</gene>
<comment type="subcellular location">
    <subcellularLocation>
        <location evidence="1">Membrane</location>
    </subcellularLocation>
</comment>
<feature type="non-terminal residue" evidence="7">
    <location>
        <position position="119"/>
    </location>
</feature>
<protein>
    <recommendedName>
        <fullName evidence="6">G-protein coupled receptors family 1 profile domain-containing protein</fullName>
    </recommendedName>
</protein>
<evidence type="ECO:0000256" key="5">
    <source>
        <dbReference type="SAM" id="Phobius"/>
    </source>
</evidence>
<comment type="caution">
    <text evidence="7">The sequence shown here is derived from an EMBL/GenBank/DDBJ whole genome shotgun (WGS) entry which is preliminary data.</text>
</comment>
<organism evidence="7 8">
    <name type="scientific">Brachionus plicatilis</name>
    <name type="common">Marine rotifer</name>
    <name type="synonym">Brachionus muelleri</name>
    <dbReference type="NCBI Taxonomy" id="10195"/>
    <lineage>
        <taxon>Eukaryota</taxon>
        <taxon>Metazoa</taxon>
        <taxon>Spiralia</taxon>
        <taxon>Gnathifera</taxon>
        <taxon>Rotifera</taxon>
        <taxon>Eurotatoria</taxon>
        <taxon>Monogononta</taxon>
        <taxon>Pseudotrocha</taxon>
        <taxon>Ploima</taxon>
        <taxon>Brachionidae</taxon>
        <taxon>Brachionus</taxon>
    </lineage>
</organism>